<comment type="caution">
    <text evidence="1">The sequence shown here is derived from an EMBL/GenBank/DDBJ whole genome shotgun (WGS) entry which is preliminary data.</text>
</comment>
<sequence>MSFDGPNAPKDALQYHRKSGLAATNPGTFSREDRRRTGVRNRKIRAFGQTSTNDGRWIAGTSVAGDVEPRADGAVRPYAERIRDCYVSACFWAAGLGDEEGGVGYSGDVGGYVCCSCGLCS</sequence>
<evidence type="ECO:0000313" key="1">
    <source>
        <dbReference type="EMBL" id="KAH7834941.1"/>
    </source>
</evidence>
<name>A0ACB7X2R1_9ERIC</name>
<proteinExistence type="predicted"/>
<evidence type="ECO:0000313" key="2">
    <source>
        <dbReference type="Proteomes" id="UP000828048"/>
    </source>
</evidence>
<dbReference type="EMBL" id="CM037152">
    <property type="protein sequence ID" value="KAH7834941.1"/>
    <property type="molecule type" value="Genomic_DNA"/>
</dbReference>
<gene>
    <name evidence="1" type="ORF">Vadar_021169</name>
</gene>
<protein>
    <submittedName>
        <fullName evidence="1">Uncharacterized protein</fullName>
    </submittedName>
</protein>
<dbReference type="Proteomes" id="UP000828048">
    <property type="component" value="Chromosome 2"/>
</dbReference>
<keyword evidence="2" id="KW-1185">Reference proteome</keyword>
<reference evidence="1 2" key="1">
    <citation type="journal article" date="2021" name="Hortic Res">
        <title>High-quality reference genome and annotation aids understanding of berry development for evergreen blueberry (Vaccinium darrowii).</title>
        <authorList>
            <person name="Yu J."/>
            <person name="Hulse-Kemp A.M."/>
            <person name="Babiker E."/>
            <person name="Staton M."/>
        </authorList>
    </citation>
    <scope>NUCLEOTIDE SEQUENCE [LARGE SCALE GENOMIC DNA]</scope>
    <source>
        <strain evidence="2">cv. NJ 8807/NJ 8810</strain>
        <tissue evidence="1">Young leaf</tissue>
    </source>
</reference>
<accession>A0ACB7X2R1</accession>
<organism evidence="1 2">
    <name type="scientific">Vaccinium darrowii</name>
    <dbReference type="NCBI Taxonomy" id="229202"/>
    <lineage>
        <taxon>Eukaryota</taxon>
        <taxon>Viridiplantae</taxon>
        <taxon>Streptophyta</taxon>
        <taxon>Embryophyta</taxon>
        <taxon>Tracheophyta</taxon>
        <taxon>Spermatophyta</taxon>
        <taxon>Magnoliopsida</taxon>
        <taxon>eudicotyledons</taxon>
        <taxon>Gunneridae</taxon>
        <taxon>Pentapetalae</taxon>
        <taxon>asterids</taxon>
        <taxon>Ericales</taxon>
        <taxon>Ericaceae</taxon>
        <taxon>Vaccinioideae</taxon>
        <taxon>Vaccinieae</taxon>
        <taxon>Vaccinium</taxon>
    </lineage>
</organism>